<dbReference type="Proteomes" id="UP000094795">
    <property type="component" value="Unassembled WGS sequence"/>
</dbReference>
<accession>A0A1C1YXV7</accession>
<dbReference type="SUPFAM" id="SSF51735">
    <property type="entry name" value="NAD(P)-binding Rossmann-fold domains"/>
    <property type="match status" value="1"/>
</dbReference>
<protein>
    <recommendedName>
        <fullName evidence="9">Hydroxyacid dehydrogenase</fullName>
    </recommendedName>
</protein>
<dbReference type="GO" id="GO:0016616">
    <property type="term" value="F:oxidoreductase activity, acting on the CH-OH group of donors, NAD or NADP as acceptor"/>
    <property type="evidence" value="ECO:0007669"/>
    <property type="project" value="InterPro"/>
</dbReference>
<dbReference type="RefSeq" id="WP_066176710.1">
    <property type="nucleotide sequence ID" value="NZ_LQZT01000007.1"/>
</dbReference>
<reference evidence="7 8" key="1">
    <citation type="submission" date="2015-12" db="EMBL/GenBank/DDBJ databases">
        <authorList>
            <person name="Shamseldin A."/>
            <person name="Moawad H."/>
            <person name="Abd El-Rahim W.M."/>
            <person name="Sadowsky M.J."/>
        </authorList>
    </citation>
    <scope>NUCLEOTIDE SEQUENCE [LARGE SCALE GENOMIC DNA]</scope>
    <source>
        <strain evidence="7 8">JC234</strain>
    </source>
</reference>
<evidence type="ECO:0000259" key="6">
    <source>
        <dbReference type="Pfam" id="PF02826"/>
    </source>
</evidence>
<keyword evidence="2 4" id="KW-0560">Oxidoreductase</keyword>
<dbReference type="AlphaFoldDB" id="A0A1C1YXV7"/>
<dbReference type="GO" id="GO:0003714">
    <property type="term" value="F:transcription corepressor activity"/>
    <property type="evidence" value="ECO:0007669"/>
    <property type="project" value="InterPro"/>
</dbReference>
<dbReference type="EMBL" id="LQZT01000007">
    <property type="protein sequence ID" value="OCW58393.1"/>
    <property type="molecule type" value="Genomic_DNA"/>
</dbReference>
<comment type="similarity">
    <text evidence="1 4">Belongs to the D-isomer specific 2-hydroxyacid dehydrogenase family.</text>
</comment>
<dbReference type="Pfam" id="PF00389">
    <property type="entry name" value="2-Hacid_dh"/>
    <property type="match status" value="1"/>
</dbReference>
<evidence type="ECO:0000256" key="2">
    <source>
        <dbReference type="ARBA" id="ARBA00023002"/>
    </source>
</evidence>
<dbReference type="PROSITE" id="PS00670">
    <property type="entry name" value="D_2_HYDROXYACID_DH_2"/>
    <property type="match status" value="1"/>
</dbReference>
<dbReference type="Pfam" id="PF02826">
    <property type="entry name" value="2-Hacid_dh_C"/>
    <property type="match status" value="1"/>
</dbReference>
<dbReference type="STRING" id="1480615.AWJ14_13785"/>
<sequence length="321" mass="34617">MANAVAVLEPGYADYGIEKSVLSGHGLNVVPVAPLEDAASALKAINPLGVMVRERTVTSGLMEACPELKVIVRYGVGIDNIDLDAAAKRRIYVANVPDYGAETEVSEHALALYLAVQRRIPGRDREVRAGQWGIGQSAPVPSRENAVLGLIGCGRIGLATARKFRALGFARVLVFDPYLDADKAAAEGLELTELETLCRLADVVSVHAPLTPQTHRILGARLFALMKPTTIVVNVSRGGLVDEPALAEALAEGRIFGAGIDVFEEEPVRPDHPLLRTPNTVLSDHTAWYSERSVAVLQRNAATEISRVLSGEPPRNWVNRW</sequence>
<dbReference type="PANTHER" id="PTHR43761:SF1">
    <property type="entry name" value="D-ISOMER SPECIFIC 2-HYDROXYACID DEHYDROGENASE CATALYTIC DOMAIN-CONTAINING PROTEIN-RELATED"/>
    <property type="match status" value="1"/>
</dbReference>
<evidence type="ECO:0008006" key="9">
    <source>
        <dbReference type="Google" id="ProtNLM"/>
    </source>
</evidence>
<evidence type="ECO:0000256" key="1">
    <source>
        <dbReference type="ARBA" id="ARBA00005854"/>
    </source>
</evidence>
<organism evidence="7 8">
    <name type="scientific">Hoeflea olei</name>
    <dbReference type="NCBI Taxonomy" id="1480615"/>
    <lineage>
        <taxon>Bacteria</taxon>
        <taxon>Pseudomonadati</taxon>
        <taxon>Pseudomonadota</taxon>
        <taxon>Alphaproteobacteria</taxon>
        <taxon>Hyphomicrobiales</taxon>
        <taxon>Rhizobiaceae</taxon>
        <taxon>Hoeflea</taxon>
    </lineage>
</organism>
<name>A0A1C1YXV7_9HYPH</name>
<dbReference type="PANTHER" id="PTHR43761">
    <property type="entry name" value="D-ISOMER SPECIFIC 2-HYDROXYACID DEHYDROGENASE FAMILY PROTEIN (AFU_ORTHOLOGUE AFUA_1G13630)"/>
    <property type="match status" value="1"/>
</dbReference>
<dbReference type="InterPro" id="IPR050418">
    <property type="entry name" value="D-iso_2-hydroxyacid_DH_PdxB"/>
</dbReference>
<dbReference type="SUPFAM" id="SSF52283">
    <property type="entry name" value="Formate/glycerate dehydrogenase catalytic domain-like"/>
    <property type="match status" value="1"/>
</dbReference>
<dbReference type="InterPro" id="IPR036291">
    <property type="entry name" value="NAD(P)-bd_dom_sf"/>
</dbReference>
<comment type="caution">
    <text evidence="7">The sequence shown here is derived from an EMBL/GenBank/DDBJ whole genome shotgun (WGS) entry which is preliminary data.</text>
</comment>
<dbReference type="InterPro" id="IPR006139">
    <property type="entry name" value="D-isomer_2_OHA_DH_cat_dom"/>
</dbReference>
<dbReference type="Gene3D" id="3.40.50.720">
    <property type="entry name" value="NAD(P)-binding Rossmann-like Domain"/>
    <property type="match status" value="2"/>
</dbReference>
<dbReference type="InterPro" id="IPR043322">
    <property type="entry name" value="CtBP"/>
</dbReference>
<evidence type="ECO:0000313" key="7">
    <source>
        <dbReference type="EMBL" id="OCW58393.1"/>
    </source>
</evidence>
<keyword evidence="8" id="KW-1185">Reference proteome</keyword>
<dbReference type="InterPro" id="IPR029753">
    <property type="entry name" value="D-isomer_DH_CS"/>
</dbReference>
<evidence type="ECO:0000256" key="3">
    <source>
        <dbReference type="ARBA" id="ARBA00023027"/>
    </source>
</evidence>
<evidence type="ECO:0000259" key="5">
    <source>
        <dbReference type="Pfam" id="PF00389"/>
    </source>
</evidence>
<proteinExistence type="inferred from homology"/>
<gene>
    <name evidence="7" type="ORF">AWJ14_13785</name>
</gene>
<evidence type="ECO:0000256" key="4">
    <source>
        <dbReference type="RuleBase" id="RU003719"/>
    </source>
</evidence>
<keyword evidence="3" id="KW-0520">NAD</keyword>
<dbReference type="PROSITE" id="PS00671">
    <property type="entry name" value="D_2_HYDROXYACID_DH_3"/>
    <property type="match status" value="1"/>
</dbReference>
<dbReference type="CDD" id="cd05299">
    <property type="entry name" value="CtBP_dh"/>
    <property type="match status" value="1"/>
</dbReference>
<dbReference type="OrthoDB" id="9793626at2"/>
<dbReference type="GO" id="GO:0051287">
    <property type="term" value="F:NAD binding"/>
    <property type="evidence" value="ECO:0007669"/>
    <property type="project" value="InterPro"/>
</dbReference>
<feature type="domain" description="D-isomer specific 2-hydroxyacid dehydrogenase catalytic" evidence="5">
    <location>
        <begin position="49"/>
        <end position="319"/>
    </location>
</feature>
<evidence type="ECO:0000313" key="8">
    <source>
        <dbReference type="Proteomes" id="UP000094795"/>
    </source>
</evidence>
<dbReference type="InterPro" id="IPR006140">
    <property type="entry name" value="D-isomer_DH_NAD-bd"/>
</dbReference>
<feature type="domain" description="D-isomer specific 2-hydroxyacid dehydrogenase NAD-binding" evidence="6">
    <location>
        <begin position="110"/>
        <end position="287"/>
    </location>
</feature>